<dbReference type="GO" id="GO:0016740">
    <property type="term" value="F:transferase activity"/>
    <property type="evidence" value="ECO:0007669"/>
    <property type="project" value="UniProtKB-KW"/>
</dbReference>
<dbReference type="InterPro" id="IPR019734">
    <property type="entry name" value="TPR_rpt"/>
</dbReference>
<feature type="domain" description="Peptidase C45 hydrolase" evidence="2">
    <location>
        <begin position="187"/>
        <end position="417"/>
    </location>
</feature>
<proteinExistence type="predicted"/>
<gene>
    <name evidence="3" type="ORF">SAMN06296427_101336</name>
</gene>
<accession>A0A1W1YGI8</accession>
<dbReference type="PROSITE" id="PS51257">
    <property type="entry name" value="PROKAR_LIPOPROTEIN"/>
    <property type="match status" value="1"/>
</dbReference>
<feature type="repeat" description="TPR" evidence="1">
    <location>
        <begin position="505"/>
        <end position="538"/>
    </location>
</feature>
<dbReference type="OrthoDB" id="5480874at2"/>
<dbReference type="InterPro" id="IPR029055">
    <property type="entry name" value="Ntn_hydrolases_N"/>
</dbReference>
<reference evidence="3 4" key="1">
    <citation type="submission" date="2017-04" db="EMBL/GenBank/DDBJ databases">
        <authorList>
            <person name="Afonso C.L."/>
            <person name="Miller P.J."/>
            <person name="Scott M.A."/>
            <person name="Spackman E."/>
            <person name="Goraichik I."/>
            <person name="Dimitrov K.M."/>
            <person name="Suarez D.L."/>
            <person name="Swayne D.E."/>
        </authorList>
    </citation>
    <scope>NUCLEOTIDE SEQUENCE [LARGE SCALE GENOMIC DNA]</scope>
    <source>
        <strain evidence="3 4">CGMCC 1.12708</strain>
    </source>
</reference>
<dbReference type="Gene3D" id="1.25.40.10">
    <property type="entry name" value="Tetratricopeptide repeat domain"/>
    <property type="match status" value="1"/>
</dbReference>
<dbReference type="EMBL" id="FWXS01000001">
    <property type="protein sequence ID" value="SMC35249.1"/>
    <property type="molecule type" value="Genomic_DNA"/>
</dbReference>
<name>A0A1W1YGI8_9FLAO</name>
<sequence>MIFLKKNKLFLFGIGFFLLLQSCAGSRELPQFEKFKSEFPEREIISDNHFKAGNNQLFKNSQGIWELYVEGNPLERGISNGLLTQELIYKQENAFVSKIKELVPSEFYQKILRNFLKYFNRKLDSHVPEEYKVEIFGLSRYSSDEFNFVAEPYWRTLYFHGAHDIGHALQDLAMVGCTSFAAWGNHTKDGKMIMGRNFDFYVGEEFAKEKIVAFFNPDKGYKHAIVTWAGMVGAVSGMNEKGLTVTINAGKSSIPMKAKTPISLLTREILQYASNINEAIEIAQKREVFVSESIMVGSAEDKTAVLIEVSPKKFGVYQVESSTDLLVCSNHFQSEIYKSDKKNLKSIEESHSQYRFDRMNELVETNPKITPEIAAEFLRNKEGLNDLKIGFGNEKSINQLLAHHAVIFKPEERLMWVSANPYQLGEFVAYDLNEVFAKFNSKEIQNSVAVDSLSIPEDEFLHSQGFQNYLEFKKKTHEFSDKINSKKNIQEDEIQKFIKLNPEFWKTYFVVGEYYFHQKNYKNALENYEIALMKEITTLPDKELILKRIKKCERKLK</sequence>
<dbReference type="InterPro" id="IPR005079">
    <property type="entry name" value="Peptidase_C45_hydrolase"/>
</dbReference>
<dbReference type="AlphaFoldDB" id="A0A1W1YGI8"/>
<keyword evidence="3" id="KW-0808">Transferase</keyword>
<protein>
    <submittedName>
        <fullName evidence="3">Acyl-coenzyme A:6-aminopenicillanic acid acyl-transferase</fullName>
    </submittedName>
</protein>
<dbReference type="SUPFAM" id="SSF56235">
    <property type="entry name" value="N-terminal nucleophile aminohydrolases (Ntn hydrolases)"/>
    <property type="match status" value="1"/>
</dbReference>
<evidence type="ECO:0000256" key="1">
    <source>
        <dbReference type="PROSITE-ProRule" id="PRU00339"/>
    </source>
</evidence>
<dbReference type="InterPro" id="IPR047794">
    <property type="entry name" value="C45_proenzyme-like"/>
</dbReference>
<organism evidence="3 4">
    <name type="scientific">Moheibacter sediminis</name>
    <dbReference type="NCBI Taxonomy" id="1434700"/>
    <lineage>
        <taxon>Bacteria</taxon>
        <taxon>Pseudomonadati</taxon>
        <taxon>Bacteroidota</taxon>
        <taxon>Flavobacteriia</taxon>
        <taxon>Flavobacteriales</taxon>
        <taxon>Weeksellaceae</taxon>
        <taxon>Moheibacter</taxon>
    </lineage>
</organism>
<dbReference type="InterPro" id="IPR011990">
    <property type="entry name" value="TPR-like_helical_dom_sf"/>
</dbReference>
<dbReference type="Pfam" id="PF03417">
    <property type="entry name" value="AAT"/>
    <property type="match status" value="1"/>
</dbReference>
<keyword evidence="4" id="KW-1185">Reference proteome</keyword>
<dbReference type="STRING" id="1434700.SAMN06296427_101336"/>
<evidence type="ECO:0000313" key="4">
    <source>
        <dbReference type="Proteomes" id="UP000192393"/>
    </source>
</evidence>
<evidence type="ECO:0000259" key="2">
    <source>
        <dbReference type="Pfam" id="PF03417"/>
    </source>
</evidence>
<dbReference type="NCBIfam" id="NF040521">
    <property type="entry name" value="C45_proenzyme"/>
    <property type="match status" value="1"/>
</dbReference>
<dbReference type="PANTHER" id="PTHR35190">
    <property type="entry name" value="PROTEIN DCD1B"/>
    <property type="match status" value="1"/>
</dbReference>
<dbReference type="PANTHER" id="PTHR35190:SF2">
    <property type="entry name" value="PROTEIN DCD1B"/>
    <property type="match status" value="1"/>
</dbReference>
<dbReference type="RefSeq" id="WP_084015622.1">
    <property type="nucleotide sequence ID" value="NZ_FWXS01000001.1"/>
</dbReference>
<dbReference type="InterPro" id="IPR047803">
    <property type="entry name" value="DCD1A/B-like"/>
</dbReference>
<dbReference type="Gene3D" id="3.60.60.10">
    <property type="entry name" value="Penicillin V Acylase, Chain A"/>
    <property type="match status" value="1"/>
</dbReference>
<dbReference type="PROSITE" id="PS50005">
    <property type="entry name" value="TPR"/>
    <property type="match status" value="1"/>
</dbReference>
<dbReference type="SUPFAM" id="SSF48452">
    <property type="entry name" value="TPR-like"/>
    <property type="match status" value="1"/>
</dbReference>
<keyword evidence="1" id="KW-0802">TPR repeat</keyword>
<dbReference type="Proteomes" id="UP000192393">
    <property type="component" value="Unassembled WGS sequence"/>
</dbReference>
<evidence type="ECO:0000313" key="3">
    <source>
        <dbReference type="EMBL" id="SMC35249.1"/>
    </source>
</evidence>